<evidence type="ECO:0000313" key="1">
    <source>
        <dbReference type="EMBL" id="CCC94284.1"/>
    </source>
</evidence>
<dbReference type="VEuPathDB" id="TriTrypDB:TcIL3000_10_10630"/>
<sequence>MEINFGARVALLATHKTYCDDGDNTVKCVASYPPFMSYLEECRVGGPTPSSFLIRDVRRMARRIVGVILDVECLTDTGKMTQTVELSDHSPAILLPVARVEETKYALLVRHRCTSAGCGLTTEAFCGLVDGGGATTWYYSDLLTEAGFNLGQLDKVGSRKYSVGNEGSPPYDVFTIEQAMTPSAIEAIHQAAAGAADASLVAVPMEDVVLTINDAKAALAVSLVMMRG</sequence>
<reference evidence="1" key="1">
    <citation type="journal article" date="2012" name="Proc. Natl. Acad. Sci. U.S.A.">
        <title>Antigenic diversity is generated by distinct evolutionary mechanisms in African trypanosome species.</title>
        <authorList>
            <person name="Jackson A.P."/>
            <person name="Berry A."/>
            <person name="Aslett M."/>
            <person name="Allison H.C."/>
            <person name="Burton P."/>
            <person name="Vavrova-Anderson J."/>
            <person name="Brown R."/>
            <person name="Browne H."/>
            <person name="Corton N."/>
            <person name="Hauser H."/>
            <person name="Gamble J."/>
            <person name="Gilderthorp R."/>
            <person name="Marcello L."/>
            <person name="McQuillan J."/>
            <person name="Otto T.D."/>
            <person name="Quail M.A."/>
            <person name="Sanders M.J."/>
            <person name="van Tonder A."/>
            <person name="Ginger M.L."/>
            <person name="Field M.C."/>
            <person name="Barry J.D."/>
            <person name="Hertz-Fowler C."/>
            <person name="Berriman M."/>
        </authorList>
    </citation>
    <scope>NUCLEOTIDE SEQUENCE</scope>
    <source>
        <strain evidence="1">IL3000</strain>
    </source>
</reference>
<dbReference type="AlphaFoldDB" id="G0UY17"/>
<gene>
    <name evidence="1" type="ORF">TCIL3000_10_10630</name>
</gene>
<proteinExistence type="predicted"/>
<organism evidence="1">
    <name type="scientific">Trypanosoma congolense (strain IL3000)</name>
    <dbReference type="NCBI Taxonomy" id="1068625"/>
    <lineage>
        <taxon>Eukaryota</taxon>
        <taxon>Discoba</taxon>
        <taxon>Euglenozoa</taxon>
        <taxon>Kinetoplastea</taxon>
        <taxon>Metakinetoplastina</taxon>
        <taxon>Trypanosomatida</taxon>
        <taxon>Trypanosomatidae</taxon>
        <taxon>Trypanosoma</taxon>
        <taxon>Nannomonas</taxon>
    </lineage>
</organism>
<name>G0UY17_TRYCI</name>
<dbReference type="EMBL" id="HE575323">
    <property type="protein sequence ID" value="CCC94284.1"/>
    <property type="molecule type" value="Genomic_DNA"/>
</dbReference>
<protein>
    <submittedName>
        <fullName evidence="1">Uncharacterized protein</fullName>
    </submittedName>
</protein>
<accession>G0UY17</accession>